<evidence type="ECO:0000313" key="3">
    <source>
        <dbReference type="Proteomes" id="UP000622797"/>
    </source>
</evidence>
<dbReference type="AlphaFoldDB" id="A0A8H4TXF4"/>
<keyword evidence="3" id="KW-1185">Reference proteome</keyword>
<gene>
    <name evidence="2" type="ORF">FSARC_6435</name>
</gene>
<keyword evidence="1" id="KW-0812">Transmembrane</keyword>
<proteinExistence type="predicted"/>
<name>A0A8H4TXF4_9HYPO</name>
<evidence type="ECO:0000256" key="1">
    <source>
        <dbReference type="SAM" id="Phobius"/>
    </source>
</evidence>
<dbReference type="OrthoDB" id="4940504at2759"/>
<keyword evidence="1" id="KW-1133">Transmembrane helix</keyword>
<organism evidence="2 3">
    <name type="scientific">Fusarium sarcochroum</name>
    <dbReference type="NCBI Taxonomy" id="1208366"/>
    <lineage>
        <taxon>Eukaryota</taxon>
        <taxon>Fungi</taxon>
        <taxon>Dikarya</taxon>
        <taxon>Ascomycota</taxon>
        <taxon>Pezizomycotina</taxon>
        <taxon>Sordariomycetes</taxon>
        <taxon>Hypocreomycetidae</taxon>
        <taxon>Hypocreales</taxon>
        <taxon>Nectriaceae</taxon>
        <taxon>Fusarium</taxon>
        <taxon>Fusarium lateritium species complex</taxon>
    </lineage>
</organism>
<sequence>MDAEKGEQVPRMSKCDKLKSLFSVKKILTGFVLLVCLLAIMFGINVLAVFYAQAKLLHQDQIPGVESNPFHHGHSMVRRIEGADASYPISTKTAFSTIYGVSHTPTPEVVTKVETVTGTTYVTVPGDEVQVSISVTTIESSAEVCEIEVVTMTESYTVTVTPTTPDEGYSATSAALPEATVIGNPSTVTEVRTDTSFTSGLPDATVSGNPETVTDIQPDFSLTNLPDATVSGNPETVTESQTSYFVTSGLPDATVPGNPETVTEIQQSFSVTSGIHTVITITDLYPPKQDLSTVTEITTIQRTLTTRKSMITITVTDLYPGTATIESISPTSTLTKVVYETAGEASTSTKTIQVPASPPYPTANNTMVPSPSGSVTVLPTMPTPVAISGGTKKPEPRGWGGSSGTTNLSCIVMLVAVVMFAL</sequence>
<comment type="caution">
    <text evidence="2">The sequence shown here is derived from an EMBL/GenBank/DDBJ whole genome shotgun (WGS) entry which is preliminary data.</text>
</comment>
<keyword evidence="1" id="KW-0472">Membrane</keyword>
<protein>
    <submittedName>
        <fullName evidence="2">Uncharacterized protein</fullName>
    </submittedName>
</protein>
<dbReference type="EMBL" id="JABEXW010000327">
    <property type="protein sequence ID" value="KAF4965802.1"/>
    <property type="molecule type" value="Genomic_DNA"/>
</dbReference>
<evidence type="ECO:0000313" key="2">
    <source>
        <dbReference type="EMBL" id="KAF4965802.1"/>
    </source>
</evidence>
<reference evidence="2" key="2">
    <citation type="submission" date="2020-05" db="EMBL/GenBank/DDBJ databases">
        <authorList>
            <person name="Kim H.-S."/>
            <person name="Proctor R.H."/>
            <person name="Brown D.W."/>
        </authorList>
    </citation>
    <scope>NUCLEOTIDE SEQUENCE</scope>
    <source>
        <strain evidence="2">NRRL 20472</strain>
    </source>
</reference>
<feature type="transmembrane region" description="Helical" evidence="1">
    <location>
        <begin position="27"/>
        <end position="52"/>
    </location>
</feature>
<dbReference type="Proteomes" id="UP000622797">
    <property type="component" value="Unassembled WGS sequence"/>
</dbReference>
<accession>A0A8H4TXF4</accession>
<reference evidence="2" key="1">
    <citation type="journal article" date="2020" name="BMC Genomics">
        <title>Correction to: Identification and distribution of gene clusters required for synthesis of sphingolipid metabolism inhibitors in diverse species of the filamentous fungus Fusarium.</title>
        <authorList>
            <person name="Kim H.S."/>
            <person name="Lohmar J.M."/>
            <person name="Busman M."/>
            <person name="Brown D.W."/>
            <person name="Naumann T.A."/>
            <person name="Divon H.H."/>
            <person name="Lysoe E."/>
            <person name="Uhlig S."/>
            <person name="Proctor R.H."/>
        </authorList>
    </citation>
    <scope>NUCLEOTIDE SEQUENCE</scope>
    <source>
        <strain evidence="2">NRRL 20472</strain>
    </source>
</reference>